<comment type="subcellular location">
    <subcellularLocation>
        <location evidence="1">Mitochondrion inner membrane</location>
        <topology evidence="1">Single-pass membrane protein</topology>
    </subcellularLocation>
</comment>
<keyword evidence="4" id="KW-0812">Transmembrane</keyword>
<dbReference type="InterPro" id="IPR023248">
    <property type="entry name" value="UQCC4_vert"/>
</dbReference>
<dbReference type="Pfam" id="PF15013">
    <property type="entry name" value="CCSMST1"/>
    <property type="match status" value="1"/>
</dbReference>
<dbReference type="Proteomes" id="UP000472275">
    <property type="component" value="Chromosome 25"/>
</dbReference>
<keyword evidence="5" id="KW-0732">Signal</keyword>
<dbReference type="Ensembl" id="ENSACCT00020017038.1">
    <property type="protein sequence ID" value="ENSACCP00020016332.1"/>
    <property type="gene ID" value="ENSACCG00020011177.1"/>
</dbReference>
<keyword evidence="2" id="KW-0813">Transport</keyword>
<evidence type="ECO:0000256" key="3">
    <source>
        <dbReference type="ARBA" id="ARBA00022660"/>
    </source>
</evidence>
<dbReference type="PANTHER" id="PTHR35268:SF1">
    <property type="entry name" value="UBIQUINOL-CYTOCHROME-C REDUCTASE COMPLEX ASSEMBLY FACTOR 4"/>
    <property type="match status" value="1"/>
</dbReference>
<feature type="region of interest" description="Disordered" evidence="12">
    <location>
        <begin position="1"/>
        <end position="57"/>
    </location>
</feature>
<evidence type="ECO:0000256" key="11">
    <source>
        <dbReference type="ARBA" id="ARBA00034713"/>
    </source>
</evidence>
<reference evidence="13" key="2">
    <citation type="submission" date="2025-09" db="UniProtKB">
        <authorList>
            <consortium name="Ensembl"/>
        </authorList>
    </citation>
    <scope>IDENTIFICATION</scope>
</reference>
<accession>A0A663EVH3</accession>
<name>A0A663EVH3_AQUCH</name>
<keyword evidence="8" id="KW-1133">Transmembrane helix</keyword>
<keyword evidence="10" id="KW-0472">Membrane</keyword>
<feature type="compositionally biased region" description="Low complexity" evidence="12">
    <location>
        <begin position="1"/>
        <end position="13"/>
    </location>
</feature>
<evidence type="ECO:0000313" key="14">
    <source>
        <dbReference type="Proteomes" id="UP000472275"/>
    </source>
</evidence>
<dbReference type="InterPro" id="IPR029160">
    <property type="entry name" value="UQCC4"/>
</dbReference>
<keyword evidence="14" id="KW-1185">Reference proteome</keyword>
<evidence type="ECO:0000256" key="10">
    <source>
        <dbReference type="ARBA" id="ARBA00023136"/>
    </source>
</evidence>
<evidence type="ECO:0000256" key="9">
    <source>
        <dbReference type="ARBA" id="ARBA00023128"/>
    </source>
</evidence>
<feature type="compositionally biased region" description="Low complexity" evidence="12">
    <location>
        <begin position="44"/>
        <end position="56"/>
    </location>
</feature>
<comment type="similarity">
    <text evidence="11">Belongs to the UQCC4 family.</text>
</comment>
<evidence type="ECO:0000313" key="13">
    <source>
        <dbReference type="Ensembl" id="ENSACCP00020016332.1"/>
    </source>
</evidence>
<dbReference type="AlphaFoldDB" id="A0A663EVH3"/>
<proteinExistence type="inferred from homology"/>
<evidence type="ECO:0000256" key="6">
    <source>
        <dbReference type="ARBA" id="ARBA00022792"/>
    </source>
</evidence>
<dbReference type="PRINTS" id="PR02042">
    <property type="entry name" value="CCSMST1"/>
</dbReference>
<dbReference type="PANTHER" id="PTHR35268">
    <property type="entry name" value="PROTEIN CCSMST1"/>
    <property type="match status" value="1"/>
</dbReference>
<keyword evidence="7" id="KW-0249">Electron transport</keyword>
<dbReference type="InParanoid" id="A0A663EVH3"/>
<protein>
    <submittedName>
        <fullName evidence="13">Uncharacterized protein</fullName>
    </submittedName>
</protein>
<evidence type="ECO:0000256" key="1">
    <source>
        <dbReference type="ARBA" id="ARBA00004434"/>
    </source>
</evidence>
<evidence type="ECO:0000256" key="2">
    <source>
        <dbReference type="ARBA" id="ARBA00022448"/>
    </source>
</evidence>
<evidence type="ECO:0000256" key="5">
    <source>
        <dbReference type="ARBA" id="ARBA00022729"/>
    </source>
</evidence>
<keyword evidence="9" id="KW-0496">Mitochondrion</keyword>
<dbReference type="GO" id="GO:0005743">
    <property type="term" value="C:mitochondrial inner membrane"/>
    <property type="evidence" value="ECO:0007669"/>
    <property type="project" value="UniProtKB-SubCell"/>
</dbReference>
<reference evidence="13" key="1">
    <citation type="submission" date="2025-08" db="UniProtKB">
        <authorList>
            <consortium name="Ensembl"/>
        </authorList>
    </citation>
    <scope>IDENTIFICATION</scope>
</reference>
<organism evidence="13 14">
    <name type="scientific">Aquila chrysaetos chrysaetos</name>
    <dbReference type="NCBI Taxonomy" id="223781"/>
    <lineage>
        <taxon>Eukaryota</taxon>
        <taxon>Metazoa</taxon>
        <taxon>Chordata</taxon>
        <taxon>Craniata</taxon>
        <taxon>Vertebrata</taxon>
        <taxon>Euteleostomi</taxon>
        <taxon>Archelosauria</taxon>
        <taxon>Archosauria</taxon>
        <taxon>Dinosauria</taxon>
        <taxon>Saurischia</taxon>
        <taxon>Theropoda</taxon>
        <taxon>Coelurosauria</taxon>
        <taxon>Aves</taxon>
        <taxon>Neognathae</taxon>
        <taxon>Neoaves</taxon>
        <taxon>Telluraves</taxon>
        <taxon>Accipitrimorphae</taxon>
        <taxon>Accipitriformes</taxon>
        <taxon>Accipitridae</taxon>
        <taxon>Accipitrinae</taxon>
        <taxon>Aquila</taxon>
    </lineage>
</organism>
<keyword evidence="3" id="KW-0679">Respiratory chain</keyword>
<keyword evidence="6" id="KW-0999">Mitochondrion inner membrane</keyword>
<dbReference type="GeneTree" id="ENSGT01030000235280"/>
<sequence>PPSSSAATGAGSARARRPRACGAPARRSLPLPGPRRWLARRRGPAGADPEGAGAIPFSASKASPRVWSVSRSMGSDHERPWAKVLPLSLLCTGLLLWCVFREKTEIDERLEAVFSGRIADSSDVSVLAFWTRTFYTCLI</sequence>
<evidence type="ECO:0000256" key="4">
    <source>
        <dbReference type="ARBA" id="ARBA00022692"/>
    </source>
</evidence>
<evidence type="ECO:0000256" key="12">
    <source>
        <dbReference type="SAM" id="MobiDB-lite"/>
    </source>
</evidence>
<evidence type="ECO:0000256" key="8">
    <source>
        <dbReference type="ARBA" id="ARBA00022989"/>
    </source>
</evidence>
<evidence type="ECO:0000256" key="7">
    <source>
        <dbReference type="ARBA" id="ARBA00022982"/>
    </source>
</evidence>